<evidence type="ECO:0000313" key="1">
    <source>
        <dbReference type="EMBL" id="CAH0718009.1"/>
    </source>
</evidence>
<accession>A0A8J9UET1</accession>
<feature type="non-terminal residue" evidence="1">
    <location>
        <position position="143"/>
    </location>
</feature>
<evidence type="ECO:0008006" key="3">
    <source>
        <dbReference type="Google" id="ProtNLM"/>
    </source>
</evidence>
<dbReference type="Proteomes" id="UP000838878">
    <property type="component" value="Chromosome 12"/>
</dbReference>
<name>A0A8J9UET1_9NEOP</name>
<keyword evidence="2" id="KW-1185">Reference proteome</keyword>
<organism evidence="1 2">
    <name type="scientific">Brenthis ino</name>
    <name type="common">lesser marbled fritillary</name>
    <dbReference type="NCBI Taxonomy" id="405034"/>
    <lineage>
        <taxon>Eukaryota</taxon>
        <taxon>Metazoa</taxon>
        <taxon>Ecdysozoa</taxon>
        <taxon>Arthropoda</taxon>
        <taxon>Hexapoda</taxon>
        <taxon>Insecta</taxon>
        <taxon>Pterygota</taxon>
        <taxon>Neoptera</taxon>
        <taxon>Endopterygota</taxon>
        <taxon>Lepidoptera</taxon>
        <taxon>Glossata</taxon>
        <taxon>Ditrysia</taxon>
        <taxon>Papilionoidea</taxon>
        <taxon>Nymphalidae</taxon>
        <taxon>Heliconiinae</taxon>
        <taxon>Argynnini</taxon>
        <taxon>Brenthis</taxon>
    </lineage>
</organism>
<evidence type="ECO:0000313" key="2">
    <source>
        <dbReference type="Proteomes" id="UP000838878"/>
    </source>
</evidence>
<dbReference type="PANTHER" id="PTHR37162:SF1">
    <property type="entry name" value="BED-TYPE DOMAIN-CONTAINING PROTEIN"/>
    <property type="match status" value="1"/>
</dbReference>
<reference evidence="1" key="1">
    <citation type="submission" date="2021-12" db="EMBL/GenBank/DDBJ databases">
        <authorList>
            <person name="Martin H S."/>
        </authorList>
    </citation>
    <scope>NUCLEOTIDE SEQUENCE</scope>
</reference>
<proteinExistence type="predicted"/>
<dbReference type="OrthoDB" id="6159421at2759"/>
<protein>
    <recommendedName>
        <fullName evidence="3">DUF4371 domain-containing protein</fullName>
    </recommendedName>
</protein>
<dbReference type="EMBL" id="OV170232">
    <property type="protein sequence ID" value="CAH0718009.1"/>
    <property type="molecule type" value="Genomic_DNA"/>
</dbReference>
<dbReference type="PANTHER" id="PTHR37162">
    <property type="entry name" value="HAT FAMILY DIMERISATION DOMAINCONTAINING PROTEIN-RELATED"/>
    <property type="match status" value="1"/>
</dbReference>
<sequence length="143" mass="16154">MTDESIDISTTKVSCVVVRFFDETSGSIESKFWNMHEIFSSDDPRAVNEGATAENIYVKLKKCFTDHGIPLKNIVGFSSDGCNVMMRRENSVACRFREDCPDIIILKCICHSAHLYASAACQKLPNRCEHLVLFTIAQNDQQR</sequence>
<gene>
    <name evidence="1" type="ORF">BINO364_LOCUS4552</name>
</gene>
<dbReference type="AlphaFoldDB" id="A0A8J9UET1"/>